<name>A0A918VKW9_9ACTN</name>
<sequence length="173" mass="18920">MRKRERFRGRNGDDSLLAVGAGERAKKIDRTIALFEKKHPKMYPKTKVKTDFQDHRSFWEKFRTQAAGGNPPDVFRNAVGFLRKCDRRGVLLDLKSPAQAGNPNLKNSREGVLRVGRVDGEQLGVPIGSPTMTLVVDRKVLRKAGVAPGRAGPGTSTARPFSPRADSASAGPT</sequence>
<reference evidence="2" key="2">
    <citation type="submission" date="2020-09" db="EMBL/GenBank/DDBJ databases">
        <authorList>
            <person name="Sun Q."/>
            <person name="Ohkuma M."/>
        </authorList>
    </citation>
    <scope>NUCLEOTIDE SEQUENCE</scope>
    <source>
        <strain evidence="2">JCM 5016</strain>
    </source>
</reference>
<dbReference type="AlphaFoldDB" id="A0A918VKW9"/>
<evidence type="ECO:0000313" key="2">
    <source>
        <dbReference type="EMBL" id="GHA04519.1"/>
    </source>
</evidence>
<keyword evidence="3" id="KW-1185">Reference proteome</keyword>
<comment type="caution">
    <text evidence="2">The sequence shown here is derived from an EMBL/GenBank/DDBJ whole genome shotgun (WGS) entry which is preliminary data.</text>
</comment>
<protein>
    <submittedName>
        <fullName evidence="2">Uncharacterized protein</fullName>
    </submittedName>
</protein>
<evidence type="ECO:0000313" key="3">
    <source>
        <dbReference type="Proteomes" id="UP000623010"/>
    </source>
</evidence>
<gene>
    <name evidence="2" type="ORF">GCM10010389_49910</name>
</gene>
<organism evidence="2 3">
    <name type="scientific">Streptomyces echinoruber</name>
    <dbReference type="NCBI Taxonomy" id="68898"/>
    <lineage>
        <taxon>Bacteria</taxon>
        <taxon>Bacillati</taxon>
        <taxon>Actinomycetota</taxon>
        <taxon>Actinomycetes</taxon>
        <taxon>Kitasatosporales</taxon>
        <taxon>Streptomycetaceae</taxon>
        <taxon>Streptomyces</taxon>
    </lineage>
</organism>
<accession>A0A918VKW9</accession>
<proteinExistence type="predicted"/>
<reference evidence="2" key="1">
    <citation type="journal article" date="2014" name="Int. J. Syst. Evol. Microbiol.">
        <title>Complete genome sequence of Corynebacterium casei LMG S-19264T (=DSM 44701T), isolated from a smear-ripened cheese.</title>
        <authorList>
            <consortium name="US DOE Joint Genome Institute (JGI-PGF)"/>
            <person name="Walter F."/>
            <person name="Albersmeier A."/>
            <person name="Kalinowski J."/>
            <person name="Ruckert C."/>
        </authorList>
    </citation>
    <scope>NUCLEOTIDE SEQUENCE</scope>
    <source>
        <strain evidence="2">JCM 5016</strain>
    </source>
</reference>
<dbReference type="InterPro" id="IPR006059">
    <property type="entry name" value="SBP"/>
</dbReference>
<feature type="region of interest" description="Disordered" evidence="1">
    <location>
        <begin position="144"/>
        <end position="173"/>
    </location>
</feature>
<dbReference type="Proteomes" id="UP000623010">
    <property type="component" value="Unassembled WGS sequence"/>
</dbReference>
<dbReference type="Gene3D" id="3.40.190.10">
    <property type="entry name" value="Periplasmic binding protein-like II"/>
    <property type="match status" value="1"/>
</dbReference>
<dbReference type="EMBL" id="BMWH01000024">
    <property type="protein sequence ID" value="GHA04519.1"/>
    <property type="molecule type" value="Genomic_DNA"/>
</dbReference>
<evidence type="ECO:0000256" key="1">
    <source>
        <dbReference type="SAM" id="MobiDB-lite"/>
    </source>
</evidence>
<dbReference type="SUPFAM" id="SSF53850">
    <property type="entry name" value="Periplasmic binding protein-like II"/>
    <property type="match status" value="1"/>
</dbReference>
<dbReference type="Pfam" id="PF01547">
    <property type="entry name" value="SBP_bac_1"/>
    <property type="match status" value="1"/>
</dbReference>